<dbReference type="Proteomes" id="UP000239736">
    <property type="component" value="Unassembled WGS sequence"/>
</dbReference>
<comment type="caution">
    <text evidence="1">The sequence shown here is derived from an EMBL/GenBank/DDBJ whole genome shotgun (WGS) entry which is preliminary data.</text>
</comment>
<reference evidence="1 2" key="1">
    <citation type="submission" date="2018-01" db="EMBL/GenBank/DDBJ databases">
        <title>Genomic Encyclopedia of Archaeal and Bacterial Type Strains, Phase II (KMG-II): from individual species to whole genera.</title>
        <authorList>
            <person name="Goeker M."/>
        </authorList>
    </citation>
    <scope>NUCLEOTIDE SEQUENCE [LARGE SCALE GENOMIC DNA]</scope>
    <source>
        <strain evidence="1 2">DSM 12048</strain>
    </source>
</reference>
<evidence type="ECO:0000313" key="2">
    <source>
        <dbReference type="Proteomes" id="UP000239736"/>
    </source>
</evidence>
<keyword evidence="2" id="KW-1185">Reference proteome</keyword>
<proteinExistence type="predicted"/>
<dbReference type="EMBL" id="PRDS01000007">
    <property type="protein sequence ID" value="PPB80040.1"/>
    <property type="molecule type" value="Genomic_DNA"/>
</dbReference>
<dbReference type="RefSeq" id="WP_104071834.1">
    <property type="nucleotide sequence ID" value="NZ_PRDS01000007.1"/>
</dbReference>
<evidence type="ECO:0000313" key="1">
    <source>
        <dbReference type="EMBL" id="PPB80040.1"/>
    </source>
</evidence>
<organism evidence="1 2">
    <name type="scientific">Albidovulum inexpectatum</name>
    <dbReference type="NCBI Taxonomy" id="196587"/>
    <lineage>
        <taxon>Bacteria</taxon>
        <taxon>Pseudomonadati</taxon>
        <taxon>Pseudomonadota</taxon>
        <taxon>Alphaproteobacteria</taxon>
        <taxon>Rhodobacterales</taxon>
        <taxon>Paracoccaceae</taxon>
        <taxon>Albidovulum</taxon>
    </lineage>
</organism>
<protein>
    <submittedName>
        <fullName evidence="1">Uncharacterized protein</fullName>
    </submittedName>
</protein>
<name>A0A2S5JF50_9RHOB</name>
<accession>A0A2S5JF50</accession>
<dbReference type="AlphaFoldDB" id="A0A2S5JF50"/>
<dbReference type="OrthoDB" id="9920774at2"/>
<sequence>MDEGSDDDATGWADLIPSRASLLRIAIPSWRFLGVRIERQEPVENVSREEIQNLFGHELSSARETLARKPASVRAARGAYRSSSD</sequence>
<gene>
    <name evidence="1" type="ORF">LV82_02324</name>
</gene>